<dbReference type="SUPFAM" id="SSF56519">
    <property type="entry name" value="Penicillin binding protein dimerisation domain"/>
    <property type="match status" value="1"/>
</dbReference>
<dbReference type="Proteomes" id="UP000502996">
    <property type="component" value="Chromosome"/>
</dbReference>
<dbReference type="Gene3D" id="3.40.710.10">
    <property type="entry name" value="DD-peptidase/beta-lactamase superfamily"/>
    <property type="match status" value="1"/>
</dbReference>
<organism evidence="7 8">
    <name type="scientific">Nocardioides anomalus</name>
    <dbReference type="NCBI Taxonomy" id="2712223"/>
    <lineage>
        <taxon>Bacteria</taxon>
        <taxon>Bacillati</taxon>
        <taxon>Actinomycetota</taxon>
        <taxon>Actinomycetes</taxon>
        <taxon>Propionibacteriales</taxon>
        <taxon>Nocardioidaceae</taxon>
        <taxon>Nocardioides</taxon>
    </lineage>
</organism>
<comment type="subcellular location">
    <subcellularLocation>
        <location evidence="1">Membrane</location>
    </subcellularLocation>
</comment>
<dbReference type="KEGG" id="nano:G5V58_22320"/>
<evidence type="ECO:0000313" key="8">
    <source>
        <dbReference type="Proteomes" id="UP000502996"/>
    </source>
</evidence>
<feature type="domain" description="Penicillin-binding protein dimerisation" evidence="6">
    <location>
        <begin position="155"/>
        <end position="317"/>
    </location>
</feature>
<dbReference type="GO" id="GO:0008658">
    <property type="term" value="F:penicillin binding"/>
    <property type="evidence" value="ECO:0007669"/>
    <property type="project" value="InterPro"/>
</dbReference>
<sequence length="637" mass="63666">MTTRPRAAAATLTTLILLPLAACSGGDDGGDQPAGPDPQDALTLLASGLAAQDLSKVALTPDTATAAQAAYDAIDAQLDGNDRTVDTAGVEVGAGGGTATGTLHWTWDLGVATWEYDAPVDLTLAGDAWQVAWAPSVVEPSLQDGEALDASSVLADRGDILGAGGQPLITERAVARVGVDKAQLDGADPAASARALAQLVGVDAKPYVKAVTGAGAQAFVEAITFRQEELPAAVSSGVEAIPGARVIAAQLPLGPTKDFAAPLLGRVGEVTAEIVAEHPEYHPGDIAGLSGLEARYDERLRGTPGVLVQAVPAQGSPRELFRTDAAPGDPLVLSLDVALQTEAEDLLAGVGPASALVAVRPSTGEILAAANGPGTGGQNVATFGQAAPGSTFKAVSSLALLRAGLTPQTTVPCTPTITVDGKEFKNYSDYPSSALGDIPLREAVANSCNTAFIAQAGKLSGTGLFDAGVSLGIGLDHDLGFPAYFGKTDPDPSGATGAAAQLIGQGTILASPMVMATVIASIQQGALVVPRMVEGVDVSAPDGAQPLTAGEAKALRSMLRAVVTDGSGRALADVPGPPVIAKTGTAEFGTGADLQTHAWMIAAQGDLAVCVYVDVGASGSGTAGPIVEAFLRAAGQA</sequence>
<evidence type="ECO:0000313" key="7">
    <source>
        <dbReference type="EMBL" id="QIG45132.1"/>
    </source>
</evidence>
<evidence type="ECO:0000256" key="4">
    <source>
        <dbReference type="SAM" id="SignalP"/>
    </source>
</evidence>
<dbReference type="GO" id="GO:0005886">
    <property type="term" value="C:plasma membrane"/>
    <property type="evidence" value="ECO:0007669"/>
    <property type="project" value="TreeGrafter"/>
</dbReference>
<dbReference type="GO" id="GO:0071972">
    <property type="term" value="F:peptidoglycan L,D-transpeptidase activity"/>
    <property type="evidence" value="ECO:0007669"/>
    <property type="project" value="TreeGrafter"/>
</dbReference>
<dbReference type="SUPFAM" id="SSF56601">
    <property type="entry name" value="beta-lactamase/transpeptidase-like"/>
    <property type="match status" value="1"/>
</dbReference>
<dbReference type="InterPro" id="IPR050515">
    <property type="entry name" value="Beta-lactam/transpept"/>
</dbReference>
<accession>A0A6G6WIT7</accession>
<evidence type="ECO:0000259" key="6">
    <source>
        <dbReference type="Pfam" id="PF03717"/>
    </source>
</evidence>
<keyword evidence="8" id="KW-1185">Reference proteome</keyword>
<dbReference type="InterPro" id="IPR036138">
    <property type="entry name" value="PBP_dimer_sf"/>
</dbReference>
<dbReference type="GO" id="GO:0071555">
    <property type="term" value="P:cell wall organization"/>
    <property type="evidence" value="ECO:0007669"/>
    <property type="project" value="TreeGrafter"/>
</dbReference>
<feature type="signal peptide" evidence="4">
    <location>
        <begin position="1"/>
        <end position="24"/>
    </location>
</feature>
<protein>
    <submittedName>
        <fullName evidence="7">Penicillin-binding protein</fullName>
    </submittedName>
</protein>
<evidence type="ECO:0000256" key="1">
    <source>
        <dbReference type="ARBA" id="ARBA00004370"/>
    </source>
</evidence>
<dbReference type="Pfam" id="PF03717">
    <property type="entry name" value="PBP_dimer"/>
    <property type="match status" value="1"/>
</dbReference>
<dbReference type="PANTHER" id="PTHR30627">
    <property type="entry name" value="PEPTIDOGLYCAN D,D-TRANSPEPTIDASE"/>
    <property type="match status" value="1"/>
</dbReference>
<feature type="domain" description="Penicillin-binding protein transpeptidase" evidence="5">
    <location>
        <begin position="356"/>
        <end position="630"/>
    </location>
</feature>
<dbReference type="PANTHER" id="PTHR30627:SF24">
    <property type="entry name" value="PENICILLIN-BINDING PROTEIN 4B"/>
    <property type="match status" value="1"/>
</dbReference>
<comment type="similarity">
    <text evidence="2">Belongs to the transpeptidase family.</text>
</comment>
<dbReference type="InterPro" id="IPR012338">
    <property type="entry name" value="Beta-lactam/transpept-like"/>
</dbReference>
<keyword evidence="4" id="KW-0732">Signal</keyword>
<dbReference type="InterPro" id="IPR005311">
    <property type="entry name" value="PBP_dimer"/>
</dbReference>
<dbReference type="InterPro" id="IPR001460">
    <property type="entry name" value="PCN-bd_Tpept"/>
</dbReference>
<evidence type="ECO:0000256" key="3">
    <source>
        <dbReference type="ARBA" id="ARBA00023136"/>
    </source>
</evidence>
<gene>
    <name evidence="7" type="ORF">G5V58_22320</name>
</gene>
<name>A0A6G6WIT7_9ACTN</name>
<dbReference type="RefSeq" id="WP_165237389.1">
    <property type="nucleotide sequence ID" value="NZ_CP049257.1"/>
</dbReference>
<feature type="chain" id="PRO_5038775542" evidence="4">
    <location>
        <begin position="25"/>
        <end position="637"/>
    </location>
</feature>
<proteinExistence type="inferred from homology"/>
<dbReference type="Pfam" id="PF00905">
    <property type="entry name" value="Transpeptidase"/>
    <property type="match status" value="1"/>
</dbReference>
<reference evidence="7 8" key="1">
    <citation type="submission" date="2020-02" db="EMBL/GenBank/DDBJ databases">
        <title>Full genome sequence of Nocardioides sp. R-3366.</title>
        <authorList>
            <person name="Im W.-T."/>
        </authorList>
    </citation>
    <scope>NUCLEOTIDE SEQUENCE [LARGE SCALE GENOMIC DNA]</scope>
    <source>
        <strain evidence="7 8">R-3366</strain>
    </source>
</reference>
<evidence type="ECO:0000259" key="5">
    <source>
        <dbReference type="Pfam" id="PF00905"/>
    </source>
</evidence>
<dbReference type="Gene3D" id="3.90.1310.10">
    <property type="entry name" value="Penicillin-binding protein 2a (Domain 2)"/>
    <property type="match status" value="1"/>
</dbReference>
<keyword evidence="3" id="KW-0472">Membrane</keyword>
<evidence type="ECO:0000256" key="2">
    <source>
        <dbReference type="ARBA" id="ARBA00007171"/>
    </source>
</evidence>
<dbReference type="EMBL" id="CP049257">
    <property type="protein sequence ID" value="QIG45132.1"/>
    <property type="molecule type" value="Genomic_DNA"/>
</dbReference>
<dbReference type="AlphaFoldDB" id="A0A6G6WIT7"/>